<feature type="transmembrane region" description="Helical" evidence="1">
    <location>
        <begin position="12"/>
        <end position="28"/>
    </location>
</feature>
<dbReference type="Proteomes" id="UP001359308">
    <property type="component" value="Chromosome"/>
</dbReference>
<keyword evidence="3" id="KW-1185">Reference proteome</keyword>
<name>A0ABZ2F2I8_METCP</name>
<keyword evidence="1" id="KW-1133">Transmembrane helix</keyword>
<dbReference type="EMBL" id="CP104311">
    <property type="protein sequence ID" value="WWF01391.1"/>
    <property type="molecule type" value="Genomic_DNA"/>
</dbReference>
<organism evidence="2 3">
    <name type="scientific">Methylococcus capsulatus</name>
    <dbReference type="NCBI Taxonomy" id="414"/>
    <lineage>
        <taxon>Bacteria</taxon>
        <taxon>Pseudomonadati</taxon>
        <taxon>Pseudomonadota</taxon>
        <taxon>Gammaproteobacteria</taxon>
        <taxon>Methylococcales</taxon>
        <taxon>Methylococcaceae</taxon>
        <taxon>Methylococcus</taxon>
    </lineage>
</organism>
<dbReference type="Pfam" id="PF07254">
    <property type="entry name" value="Cpta_toxin"/>
    <property type="match status" value="1"/>
</dbReference>
<sequence>MLTVEPTPSRIHSLAVHAVGLLACYGIWIADVPLLVRLGFTLCLAGYLVFLQGGPGIGARFDGAGAWSVISSGGEAIPAKLRGSSFASSLCVVLHFSTESGRVVVPVFRDSVDAETYRRLRVHLRCRAMSHQSRNAGQLH</sequence>
<protein>
    <recommendedName>
        <fullName evidence="4">Lipoprotein</fullName>
    </recommendedName>
</protein>
<gene>
    <name evidence="2" type="ORF">N4J17_13085</name>
</gene>
<evidence type="ECO:0000256" key="1">
    <source>
        <dbReference type="SAM" id="Phobius"/>
    </source>
</evidence>
<dbReference type="InterPro" id="IPR009883">
    <property type="entry name" value="YgfX"/>
</dbReference>
<evidence type="ECO:0008006" key="4">
    <source>
        <dbReference type="Google" id="ProtNLM"/>
    </source>
</evidence>
<keyword evidence="1" id="KW-0812">Transmembrane</keyword>
<evidence type="ECO:0000313" key="3">
    <source>
        <dbReference type="Proteomes" id="UP001359308"/>
    </source>
</evidence>
<proteinExistence type="predicted"/>
<feature type="transmembrane region" description="Helical" evidence="1">
    <location>
        <begin position="34"/>
        <end position="51"/>
    </location>
</feature>
<reference evidence="2 3" key="1">
    <citation type="submission" date="2022-09" db="EMBL/GenBank/DDBJ databases">
        <authorList>
            <person name="Giprobiosintez L."/>
        </authorList>
    </citation>
    <scope>NUCLEOTIDE SEQUENCE [LARGE SCALE GENOMIC DNA]</scope>
    <source>
        <strain evidence="3">VKPM-B-12549 (GBS-15)</strain>
    </source>
</reference>
<dbReference type="RefSeq" id="WP_198321624.1">
    <property type="nucleotide sequence ID" value="NZ_CP104311.1"/>
</dbReference>
<evidence type="ECO:0000313" key="2">
    <source>
        <dbReference type="EMBL" id="WWF01391.1"/>
    </source>
</evidence>
<keyword evidence="1" id="KW-0472">Membrane</keyword>
<accession>A0ABZ2F2I8</accession>